<comment type="pathway">
    <text evidence="10">Polyol metabolism; 1,2-propanediol degradation.</text>
</comment>
<evidence type="ECO:0000256" key="9">
    <source>
        <dbReference type="ARBA" id="ARBA00047589"/>
    </source>
</evidence>
<protein>
    <recommendedName>
        <fullName evidence="4 10">Phosphate propanoyltransferase</fullName>
        <ecNumber evidence="3 10">2.3.1.222</ecNumber>
    </recommendedName>
</protein>
<evidence type="ECO:0000256" key="10">
    <source>
        <dbReference type="PIRNR" id="PIRNR010130"/>
    </source>
</evidence>
<dbReference type="InterPro" id="IPR008300">
    <property type="entry name" value="PTAC"/>
</dbReference>
<comment type="function">
    <text evidence="10">Involved in 1,2-propanediol (1,2-PD) degradation by catalyzing the conversion of propanoyl-CoA to propanoyl-phosphate.</text>
</comment>
<evidence type="ECO:0000256" key="6">
    <source>
        <dbReference type="ARBA" id="ARBA00022723"/>
    </source>
</evidence>
<accession>A0ABT1EE75</accession>
<evidence type="ECO:0000256" key="3">
    <source>
        <dbReference type="ARBA" id="ARBA00012206"/>
    </source>
</evidence>
<evidence type="ECO:0000313" key="11">
    <source>
        <dbReference type="EMBL" id="MCP1108943.1"/>
    </source>
</evidence>
<evidence type="ECO:0000256" key="1">
    <source>
        <dbReference type="ARBA" id="ARBA00001947"/>
    </source>
</evidence>
<dbReference type="Proteomes" id="UP001523565">
    <property type="component" value="Unassembled WGS sequence"/>
</dbReference>
<evidence type="ECO:0000256" key="2">
    <source>
        <dbReference type="ARBA" id="ARBA00007342"/>
    </source>
</evidence>
<proteinExistence type="inferred from homology"/>
<keyword evidence="12" id="KW-1185">Reference proteome</keyword>
<gene>
    <name evidence="11" type="ORF">NK118_01600</name>
</gene>
<sequence>MNSDNVAVITRMVIEALDKKEAFKEQDFYVPVGVSARHVHLTQEHLEKLFGKGYQLTKKKELMGGQYAANEVVTIVGLKLRAIENVRILGPVRKGSQVEVSKTDAVKLGVPAPIRESGDTKGSAPIALVGPKGVVYLNEGCIIAKRHIHMAPADAMAAGVTDNQEVSVVADNERGTTFNHVQVRVDESFTLEMHIDTDEANAASIRTGDKLRIVK</sequence>
<dbReference type="NCBIfam" id="NF011652">
    <property type="entry name" value="PRK15070.1"/>
    <property type="match status" value="1"/>
</dbReference>
<dbReference type="EMBL" id="JAMZFV010000001">
    <property type="protein sequence ID" value="MCP1108943.1"/>
    <property type="molecule type" value="Genomic_DNA"/>
</dbReference>
<dbReference type="PIRSF" id="PIRSF010130">
    <property type="entry name" value="PduL"/>
    <property type="match status" value="1"/>
</dbReference>
<evidence type="ECO:0000256" key="7">
    <source>
        <dbReference type="ARBA" id="ARBA00022833"/>
    </source>
</evidence>
<keyword evidence="6" id="KW-0479">Metal-binding</keyword>
<evidence type="ECO:0000256" key="8">
    <source>
        <dbReference type="ARBA" id="ARBA00023315"/>
    </source>
</evidence>
<keyword evidence="5 10" id="KW-0808">Transferase</keyword>
<comment type="caution">
    <text evidence="11">The sequence shown here is derived from an EMBL/GenBank/DDBJ whole genome shotgun (WGS) entry which is preliminary data.</text>
</comment>
<evidence type="ECO:0000256" key="5">
    <source>
        <dbReference type="ARBA" id="ARBA00022679"/>
    </source>
</evidence>
<comment type="cofactor">
    <cofactor evidence="1">
        <name>Zn(2+)</name>
        <dbReference type="ChEBI" id="CHEBI:29105"/>
    </cofactor>
</comment>
<dbReference type="PANTHER" id="PTHR39453:SF1">
    <property type="entry name" value="PHOSPHATE PROPANOYLTRANSFERASE"/>
    <property type="match status" value="1"/>
</dbReference>
<comment type="similarity">
    <text evidence="2 10">Belongs to the PduL family.</text>
</comment>
<comment type="catalytic activity">
    <reaction evidence="9 10">
        <text>propanoyl-CoA + phosphate = propanoyl phosphate + CoA</text>
        <dbReference type="Rhea" id="RHEA:28046"/>
        <dbReference type="ChEBI" id="CHEBI:43474"/>
        <dbReference type="ChEBI" id="CHEBI:57287"/>
        <dbReference type="ChEBI" id="CHEBI:57392"/>
        <dbReference type="ChEBI" id="CHEBI:58933"/>
        <dbReference type="EC" id="2.3.1.222"/>
    </reaction>
</comment>
<dbReference type="PANTHER" id="PTHR39453">
    <property type="entry name" value="PHOSPHATE PROPANOYLTRANSFERASE"/>
    <property type="match status" value="1"/>
</dbReference>
<keyword evidence="8 10" id="KW-0012">Acyltransferase</keyword>
<name>A0ABT1EE75_9FIRM</name>
<dbReference type="EC" id="2.3.1.222" evidence="3 10"/>
<organism evidence="11 12">
    <name type="scientific">Ohessyouella blattaphilus</name>
    <dbReference type="NCBI Taxonomy" id="2949333"/>
    <lineage>
        <taxon>Bacteria</taxon>
        <taxon>Bacillati</taxon>
        <taxon>Bacillota</taxon>
        <taxon>Clostridia</taxon>
        <taxon>Lachnospirales</taxon>
        <taxon>Lachnospiraceae</taxon>
        <taxon>Ohessyouella</taxon>
    </lineage>
</organism>
<evidence type="ECO:0000256" key="4">
    <source>
        <dbReference type="ARBA" id="ARBA00020837"/>
    </source>
</evidence>
<reference evidence="11 12" key="1">
    <citation type="journal article" date="2022" name="Genome Biol. Evol.">
        <title>Host diet, physiology and behaviors set the stage for Lachnospiraceae cladogenesis.</title>
        <authorList>
            <person name="Vera-Ponce De Leon A."/>
            <person name="Schneider M."/>
            <person name="Jahnes B.C."/>
            <person name="Sadowski V."/>
            <person name="Camuy-Velez L.A."/>
            <person name="Duan J."/>
            <person name="Sabree Z.L."/>
        </authorList>
    </citation>
    <scope>NUCLEOTIDE SEQUENCE [LARGE SCALE GENOMIC DNA]</scope>
    <source>
        <strain evidence="11 12">PAL227</strain>
    </source>
</reference>
<evidence type="ECO:0000313" key="12">
    <source>
        <dbReference type="Proteomes" id="UP001523565"/>
    </source>
</evidence>
<dbReference type="RefSeq" id="WP_262067848.1">
    <property type="nucleotide sequence ID" value="NZ_JAMXOC010000001.1"/>
</dbReference>
<dbReference type="Pfam" id="PF06130">
    <property type="entry name" value="PTAC"/>
    <property type="match status" value="1"/>
</dbReference>
<keyword evidence="7" id="KW-0862">Zinc</keyword>